<evidence type="ECO:0000256" key="1">
    <source>
        <dbReference type="SAM" id="MobiDB-lite"/>
    </source>
</evidence>
<keyword evidence="2" id="KW-1133">Transmembrane helix</keyword>
<keyword evidence="2" id="KW-0812">Transmembrane</keyword>
<dbReference type="Proteomes" id="UP000280668">
    <property type="component" value="Unassembled WGS sequence"/>
</dbReference>
<protein>
    <recommendedName>
        <fullName evidence="3">LppM domain-containing protein</fullName>
    </recommendedName>
</protein>
<gene>
    <name evidence="4" type="ORF">EDD31_0950</name>
</gene>
<dbReference type="AlphaFoldDB" id="A0A3N2BBG9"/>
<sequence length="407" mass="43013">MLTVPLSGPLQLVGSPMSWHGQRAVRHYACMTRTRRGIAAAIAVLLTATLSGCFRLHMDAETTPEDTVNAVVIAAVSDEVRQAMDATSMFGDLGDLSEMLGDSAGLIGSMDPADMLPPATSEEPYSADGYTGSILTYENVPFEDFSFEGFEISREGEEHVVRGQLDLGGSGLSDLTEGMLSELTEGLPIPGGMLSGLGGGGYDIEISMTFPGRVEQHTGELDGTTVTWEATSSTEIYARASADPDTAPMNWTWLIWTLVVLAVLAVVFFIVRWAQARRRQRAEHAALHGPEGAPQADFPASPYENNPGFAPAPGAPGSPQQWPASAPPQPAPAGVSPYQAQQQWPQQAPQEWPHGAPSQPMADHPQQGTSQQPPASPAPAEPAGPPPSAGTPPTSPYPDYPTAPPSR</sequence>
<feature type="domain" description="LppM" evidence="3">
    <location>
        <begin position="55"/>
        <end position="241"/>
    </location>
</feature>
<proteinExistence type="predicted"/>
<feature type="region of interest" description="Disordered" evidence="1">
    <location>
        <begin position="285"/>
        <end position="407"/>
    </location>
</feature>
<name>A0A3N2BBG9_9MICO</name>
<dbReference type="Pfam" id="PF21946">
    <property type="entry name" value="LppM"/>
    <property type="match status" value="1"/>
</dbReference>
<feature type="compositionally biased region" description="Pro residues" evidence="1">
    <location>
        <begin position="374"/>
        <end position="407"/>
    </location>
</feature>
<keyword evidence="5" id="KW-1185">Reference proteome</keyword>
<organism evidence="4 5">
    <name type="scientific">Bogoriella caseilytica</name>
    <dbReference type="NCBI Taxonomy" id="56055"/>
    <lineage>
        <taxon>Bacteria</taxon>
        <taxon>Bacillati</taxon>
        <taxon>Actinomycetota</taxon>
        <taxon>Actinomycetes</taxon>
        <taxon>Micrococcales</taxon>
        <taxon>Bogoriellaceae</taxon>
        <taxon>Bogoriella</taxon>
    </lineage>
</organism>
<evidence type="ECO:0000313" key="5">
    <source>
        <dbReference type="Proteomes" id="UP000280668"/>
    </source>
</evidence>
<reference evidence="4 5" key="1">
    <citation type="submission" date="2018-11" db="EMBL/GenBank/DDBJ databases">
        <title>Sequencing the genomes of 1000 actinobacteria strains.</title>
        <authorList>
            <person name="Klenk H.-P."/>
        </authorList>
    </citation>
    <scope>NUCLEOTIDE SEQUENCE [LARGE SCALE GENOMIC DNA]</scope>
    <source>
        <strain evidence="4 5">DSM 11294</strain>
    </source>
</reference>
<feature type="compositionally biased region" description="Low complexity" evidence="1">
    <location>
        <begin position="307"/>
        <end position="324"/>
    </location>
</feature>
<evidence type="ECO:0000256" key="2">
    <source>
        <dbReference type="SAM" id="Phobius"/>
    </source>
</evidence>
<comment type="caution">
    <text evidence="4">The sequence shown here is derived from an EMBL/GenBank/DDBJ whole genome shotgun (WGS) entry which is preliminary data.</text>
</comment>
<feature type="transmembrane region" description="Helical" evidence="2">
    <location>
        <begin position="251"/>
        <end position="271"/>
    </location>
</feature>
<accession>A0A3N2BBG9</accession>
<dbReference type="EMBL" id="RKHK01000001">
    <property type="protein sequence ID" value="ROR72595.1"/>
    <property type="molecule type" value="Genomic_DNA"/>
</dbReference>
<feature type="compositionally biased region" description="Low complexity" evidence="1">
    <location>
        <begin position="332"/>
        <end position="353"/>
    </location>
</feature>
<evidence type="ECO:0000313" key="4">
    <source>
        <dbReference type="EMBL" id="ROR72595.1"/>
    </source>
</evidence>
<keyword evidence="2" id="KW-0472">Membrane</keyword>
<dbReference type="InterPro" id="IPR053807">
    <property type="entry name" value="LppM"/>
</dbReference>
<evidence type="ECO:0000259" key="3">
    <source>
        <dbReference type="Pfam" id="PF21946"/>
    </source>
</evidence>